<evidence type="ECO:0000256" key="1">
    <source>
        <dbReference type="SAM" id="MobiDB-lite"/>
    </source>
</evidence>
<dbReference type="EMBL" id="CP109495">
    <property type="protein sequence ID" value="WUX55377.1"/>
    <property type="molecule type" value="Genomic_DNA"/>
</dbReference>
<sequence>MSEGAWWWSGARSGGVSPYATSRRRGAGERDERPRRHRERDRVAAEEQQPGEGEPVRGGRTAVLTLLVVVLALMLSP</sequence>
<keyword evidence="3" id="KW-1185">Reference proteome</keyword>
<dbReference type="Proteomes" id="UP001432209">
    <property type="component" value="Chromosome"/>
</dbReference>
<organism evidence="2 3">
    <name type="scientific">Streptomyces niveus</name>
    <name type="common">Streptomyces spheroides</name>
    <dbReference type="NCBI Taxonomy" id="193462"/>
    <lineage>
        <taxon>Bacteria</taxon>
        <taxon>Bacillati</taxon>
        <taxon>Actinomycetota</taxon>
        <taxon>Actinomycetes</taxon>
        <taxon>Kitasatosporales</taxon>
        <taxon>Streptomycetaceae</taxon>
        <taxon>Streptomyces</taxon>
    </lineage>
</organism>
<gene>
    <name evidence="2" type="ORF">OG442_29755</name>
</gene>
<feature type="compositionally biased region" description="Low complexity" evidence="1">
    <location>
        <begin position="1"/>
        <end position="17"/>
    </location>
</feature>
<feature type="compositionally biased region" description="Basic and acidic residues" evidence="1">
    <location>
        <begin position="26"/>
        <end position="45"/>
    </location>
</feature>
<dbReference type="GeneID" id="91341541"/>
<reference evidence="2" key="1">
    <citation type="submission" date="2022-10" db="EMBL/GenBank/DDBJ databases">
        <title>The complete genomes of actinobacterial strains from the NBC collection.</title>
        <authorList>
            <person name="Joergensen T.S."/>
            <person name="Alvarez Arevalo M."/>
            <person name="Sterndorff E.B."/>
            <person name="Faurdal D."/>
            <person name="Vuksanovic O."/>
            <person name="Mourched A.-S."/>
            <person name="Charusanti P."/>
            <person name="Shaw S."/>
            <person name="Blin K."/>
            <person name="Weber T."/>
        </authorList>
    </citation>
    <scope>NUCLEOTIDE SEQUENCE</scope>
    <source>
        <strain evidence="2">NBC_01432</strain>
    </source>
</reference>
<proteinExistence type="predicted"/>
<evidence type="ECO:0000313" key="3">
    <source>
        <dbReference type="Proteomes" id="UP001432209"/>
    </source>
</evidence>
<dbReference type="RefSeq" id="WP_329079148.1">
    <property type="nucleotide sequence ID" value="NZ_CP108849.2"/>
</dbReference>
<accession>A0ABZ2A9K3</accession>
<feature type="region of interest" description="Disordered" evidence="1">
    <location>
        <begin position="1"/>
        <end position="59"/>
    </location>
</feature>
<name>A0ABZ2A9K3_STRNV</name>
<protein>
    <submittedName>
        <fullName evidence="2">Uncharacterized protein</fullName>
    </submittedName>
</protein>
<evidence type="ECO:0000313" key="2">
    <source>
        <dbReference type="EMBL" id="WUX55377.1"/>
    </source>
</evidence>